<proteinExistence type="predicted"/>
<dbReference type="AlphaFoldDB" id="A0A915A3L1"/>
<name>A0A915A3L1_PARUN</name>
<protein>
    <submittedName>
        <fullName evidence="2">Transmembrane protein 39A</fullName>
    </submittedName>
</protein>
<evidence type="ECO:0000313" key="2">
    <source>
        <dbReference type="WBParaSite" id="PgE351_g001_t03"/>
    </source>
</evidence>
<evidence type="ECO:0000313" key="1">
    <source>
        <dbReference type="Proteomes" id="UP000887569"/>
    </source>
</evidence>
<reference evidence="2" key="1">
    <citation type="submission" date="2022-11" db="UniProtKB">
        <authorList>
            <consortium name="WormBaseParasite"/>
        </authorList>
    </citation>
    <scope>IDENTIFICATION</scope>
</reference>
<keyword evidence="1" id="KW-1185">Reference proteome</keyword>
<accession>A0A915A3L1</accession>
<organism evidence="1 2">
    <name type="scientific">Parascaris univalens</name>
    <name type="common">Nematode worm</name>
    <dbReference type="NCBI Taxonomy" id="6257"/>
    <lineage>
        <taxon>Eukaryota</taxon>
        <taxon>Metazoa</taxon>
        <taxon>Ecdysozoa</taxon>
        <taxon>Nematoda</taxon>
        <taxon>Chromadorea</taxon>
        <taxon>Rhabditida</taxon>
        <taxon>Spirurina</taxon>
        <taxon>Ascaridomorpha</taxon>
        <taxon>Ascaridoidea</taxon>
        <taxon>Ascarididae</taxon>
        <taxon>Parascaris</taxon>
    </lineage>
</organism>
<dbReference type="WBParaSite" id="PgE351_g001_t03">
    <property type="protein sequence ID" value="PgE351_g001_t03"/>
    <property type="gene ID" value="PgE351_g001"/>
</dbReference>
<dbReference type="Proteomes" id="UP000887569">
    <property type="component" value="Unplaced"/>
</dbReference>
<sequence length="37" mass="4214">LGLRVTKCFWTNQSLSAVMCGIVTWSSSDKVFLEYDK</sequence>